<feature type="region of interest" description="Disordered" evidence="1">
    <location>
        <begin position="1"/>
        <end position="103"/>
    </location>
</feature>
<evidence type="ECO:0000256" key="1">
    <source>
        <dbReference type="SAM" id="MobiDB-lite"/>
    </source>
</evidence>
<dbReference type="VEuPathDB" id="VectorBase:ACUA021835"/>
<feature type="compositionally biased region" description="Basic residues" evidence="1">
    <location>
        <begin position="88"/>
        <end position="101"/>
    </location>
</feature>
<reference evidence="3" key="1">
    <citation type="submission" date="2013-09" db="EMBL/GenBank/DDBJ databases">
        <title>The Genome Sequence of Anopheles culicifacies species A.</title>
        <authorList>
            <consortium name="The Broad Institute Genomics Platform"/>
            <person name="Neafsey D.E."/>
            <person name="Besansky N."/>
            <person name="Howell P."/>
            <person name="Walton C."/>
            <person name="Young S.K."/>
            <person name="Zeng Q."/>
            <person name="Gargeya S."/>
            <person name="Fitzgerald M."/>
            <person name="Haas B."/>
            <person name="Abouelleil A."/>
            <person name="Allen A.W."/>
            <person name="Alvarado L."/>
            <person name="Arachchi H.M."/>
            <person name="Berlin A.M."/>
            <person name="Chapman S.B."/>
            <person name="Gainer-Dewar J."/>
            <person name="Goldberg J."/>
            <person name="Griggs A."/>
            <person name="Gujja S."/>
            <person name="Hansen M."/>
            <person name="Howarth C."/>
            <person name="Imamovic A."/>
            <person name="Ireland A."/>
            <person name="Larimer J."/>
            <person name="McCowan C."/>
            <person name="Murphy C."/>
            <person name="Pearson M."/>
            <person name="Poon T.W."/>
            <person name="Priest M."/>
            <person name="Roberts A."/>
            <person name="Saif S."/>
            <person name="Shea T."/>
            <person name="Sisk P."/>
            <person name="Sykes S."/>
            <person name="Wortman J."/>
            <person name="Nusbaum C."/>
            <person name="Birren B."/>
        </authorList>
    </citation>
    <scope>NUCLEOTIDE SEQUENCE [LARGE SCALE GENOMIC DNA]</scope>
    <source>
        <strain evidence="3">A-37</strain>
    </source>
</reference>
<dbReference type="EnsemblMetazoa" id="ACUA021835-RA">
    <property type="protein sequence ID" value="ACUA021835-PA"/>
    <property type="gene ID" value="ACUA021835"/>
</dbReference>
<protein>
    <submittedName>
        <fullName evidence="2">Uncharacterized protein</fullName>
    </submittedName>
</protein>
<organism evidence="2 3">
    <name type="scientific">Anopheles culicifacies</name>
    <dbReference type="NCBI Taxonomy" id="139723"/>
    <lineage>
        <taxon>Eukaryota</taxon>
        <taxon>Metazoa</taxon>
        <taxon>Ecdysozoa</taxon>
        <taxon>Arthropoda</taxon>
        <taxon>Hexapoda</taxon>
        <taxon>Insecta</taxon>
        <taxon>Pterygota</taxon>
        <taxon>Neoptera</taxon>
        <taxon>Endopterygota</taxon>
        <taxon>Diptera</taxon>
        <taxon>Nematocera</taxon>
        <taxon>Culicoidea</taxon>
        <taxon>Culicidae</taxon>
        <taxon>Anophelinae</taxon>
        <taxon>Anopheles</taxon>
        <taxon>culicifacies species complex</taxon>
    </lineage>
</organism>
<name>A0A182MMH7_9DIPT</name>
<keyword evidence="3" id="KW-1185">Reference proteome</keyword>
<evidence type="ECO:0000313" key="3">
    <source>
        <dbReference type="Proteomes" id="UP000075883"/>
    </source>
</evidence>
<dbReference type="Proteomes" id="UP000075883">
    <property type="component" value="Unassembled WGS sequence"/>
</dbReference>
<sequence>MLKRSENPGVDNAMNKPQSSRLRTQKPPEACPNEGPKFPKIRKKSCEGNGLISSFLSAGTKQMAEEDDDFEESKSGTGSQPKQTKVQKLTKKSTKYRKRTKKQSDIRNVFKQYKNEHAVLHEFLKEHGAAEQIDPDQLQIALAMSRSLVDQECDQKQTPQAGEPLDKDCSASSYSGSSEERRIVSIRTTLEQFGFRCKNSYTDYDLNVIFGSASTKNVKKIKHKRATNLQPRKYKKCSNIEQIVESNETTARETDQIPTADKSREIQGDIVVLYDDCEEDKSKESFVTASNMYQWPQTAFHESSENIFDETDPNPMRRLHQLRECLWGRLQQTVTLEMLIRHKGAIAKG</sequence>
<dbReference type="STRING" id="139723.A0A182MMH7"/>
<feature type="region of interest" description="Disordered" evidence="1">
    <location>
        <begin position="152"/>
        <end position="175"/>
    </location>
</feature>
<evidence type="ECO:0000313" key="2">
    <source>
        <dbReference type="EnsemblMetazoa" id="ACUA021835-PA"/>
    </source>
</evidence>
<feature type="compositionally biased region" description="Polar residues" evidence="1">
    <location>
        <begin position="75"/>
        <end position="87"/>
    </location>
</feature>
<dbReference type="EMBL" id="AXCM01000276">
    <property type="status" value="NOT_ANNOTATED_CDS"/>
    <property type="molecule type" value="Genomic_DNA"/>
</dbReference>
<proteinExistence type="predicted"/>
<feature type="compositionally biased region" description="Polar residues" evidence="1">
    <location>
        <begin position="51"/>
        <end position="60"/>
    </location>
</feature>
<dbReference type="AlphaFoldDB" id="A0A182MMH7"/>
<reference evidence="2" key="2">
    <citation type="submission" date="2020-05" db="UniProtKB">
        <authorList>
            <consortium name="EnsemblMetazoa"/>
        </authorList>
    </citation>
    <scope>IDENTIFICATION</scope>
    <source>
        <strain evidence="2">A-37</strain>
    </source>
</reference>
<accession>A0A182MMH7</accession>